<dbReference type="AlphaFoldDB" id="A0CPZ8"/>
<name>A0CPZ8_PARTE</name>
<dbReference type="KEGG" id="ptm:GSPATT00038822001"/>
<sequence>MNSEIEQKNESINQFKQIFKRYQAQISLLFIIVDQERNDIVKQNFMDIYSQFKKFRKQIIVLLHNRFDEQFEQNSTLKNYFMNIAKIRKFYSLSNAELQDQNSIDEYFKKILEEQQGDLEIGIDMKDTIFEVRDEKKSEIENHAFELAFFKSKLEQLQDSVHQDDQQLLLYQQKIAELERSKIRNLNQIREIEKEISQKQRVIEKIQKEAQLKSQTSSQVKISQQQGLQITNQNYGIVNKKDEQFLKSEIQTLEIQRKTLSDRLDQCLKNQDMIDQQKQTNKQGKKSQGYEKQLQFQIEDLWKQIEETSTKIRESNHQLEKLKSDFNQNQQNFQQTTSVSNYRNSVNINQISSQYYDYQGNRWP</sequence>
<evidence type="ECO:0000256" key="1">
    <source>
        <dbReference type="SAM" id="Coils"/>
    </source>
</evidence>
<dbReference type="InParanoid" id="A0CPZ8"/>
<dbReference type="GeneID" id="5026050"/>
<evidence type="ECO:0000313" key="3">
    <source>
        <dbReference type="Proteomes" id="UP000000600"/>
    </source>
</evidence>
<dbReference type="RefSeq" id="XP_001440262.1">
    <property type="nucleotide sequence ID" value="XM_001440225.1"/>
</dbReference>
<feature type="coiled-coil region" evidence="1">
    <location>
        <begin position="243"/>
        <end position="270"/>
    </location>
</feature>
<dbReference type="OMA" id="RNDIVKQ"/>
<feature type="coiled-coil region" evidence="1">
    <location>
        <begin position="175"/>
        <end position="209"/>
    </location>
</feature>
<evidence type="ECO:0000313" key="2">
    <source>
        <dbReference type="EMBL" id="CAK72865.1"/>
    </source>
</evidence>
<reference evidence="2 3" key="1">
    <citation type="journal article" date="2006" name="Nature">
        <title>Global trends of whole-genome duplications revealed by the ciliate Paramecium tetraurelia.</title>
        <authorList>
            <consortium name="Genoscope"/>
            <person name="Aury J.-M."/>
            <person name="Jaillon O."/>
            <person name="Duret L."/>
            <person name="Noel B."/>
            <person name="Jubin C."/>
            <person name="Porcel B.M."/>
            <person name="Segurens B."/>
            <person name="Daubin V."/>
            <person name="Anthouard V."/>
            <person name="Aiach N."/>
            <person name="Arnaiz O."/>
            <person name="Billaut A."/>
            <person name="Beisson J."/>
            <person name="Blanc I."/>
            <person name="Bouhouche K."/>
            <person name="Camara F."/>
            <person name="Duharcourt S."/>
            <person name="Guigo R."/>
            <person name="Gogendeau D."/>
            <person name="Katinka M."/>
            <person name="Keller A.-M."/>
            <person name="Kissmehl R."/>
            <person name="Klotz C."/>
            <person name="Koll F."/>
            <person name="Le Moue A."/>
            <person name="Lepere C."/>
            <person name="Malinsky S."/>
            <person name="Nowacki M."/>
            <person name="Nowak J.K."/>
            <person name="Plattner H."/>
            <person name="Poulain J."/>
            <person name="Ruiz F."/>
            <person name="Serrano V."/>
            <person name="Zagulski M."/>
            <person name="Dessen P."/>
            <person name="Betermier M."/>
            <person name="Weissenbach J."/>
            <person name="Scarpelli C."/>
            <person name="Schachter V."/>
            <person name="Sperling L."/>
            <person name="Meyer E."/>
            <person name="Cohen J."/>
            <person name="Wincker P."/>
        </authorList>
    </citation>
    <scope>NUCLEOTIDE SEQUENCE [LARGE SCALE GENOMIC DNA]</scope>
    <source>
        <strain evidence="2 3">Stock d4-2</strain>
    </source>
</reference>
<protein>
    <submittedName>
        <fullName evidence="2">Uncharacterized protein</fullName>
    </submittedName>
</protein>
<dbReference type="Proteomes" id="UP000000600">
    <property type="component" value="Unassembled WGS sequence"/>
</dbReference>
<gene>
    <name evidence="2" type="ORF">GSPATT00038822001</name>
</gene>
<dbReference type="HOGENOM" id="CLU_761773_0_0_1"/>
<keyword evidence="1" id="KW-0175">Coiled coil</keyword>
<organism evidence="2 3">
    <name type="scientific">Paramecium tetraurelia</name>
    <dbReference type="NCBI Taxonomy" id="5888"/>
    <lineage>
        <taxon>Eukaryota</taxon>
        <taxon>Sar</taxon>
        <taxon>Alveolata</taxon>
        <taxon>Ciliophora</taxon>
        <taxon>Intramacronucleata</taxon>
        <taxon>Oligohymenophorea</taxon>
        <taxon>Peniculida</taxon>
        <taxon>Parameciidae</taxon>
        <taxon>Paramecium</taxon>
    </lineage>
</organism>
<keyword evidence="3" id="KW-1185">Reference proteome</keyword>
<feature type="coiled-coil region" evidence="1">
    <location>
        <begin position="305"/>
        <end position="332"/>
    </location>
</feature>
<dbReference type="EMBL" id="CT868136">
    <property type="protein sequence ID" value="CAK72865.1"/>
    <property type="molecule type" value="Genomic_DNA"/>
</dbReference>
<accession>A0CPZ8</accession>
<dbReference type="OrthoDB" id="10448558at2759"/>
<proteinExistence type="predicted"/>